<dbReference type="EMBL" id="JAFCMP010000134">
    <property type="protein sequence ID" value="KAG5185407.1"/>
    <property type="molecule type" value="Genomic_DNA"/>
</dbReference>
<feature type="compositionally biased region" description="Polar residues" evidence="1">
    <location>
        <begin position="1"/>
        <end position="10"/>
    </location>
</feature>
<comment type="caution">
    <text evidence="3">The sequence shown here is derived from an EMBL/GenBank/DDBJ whole genome shotgun (WGS) entry which is preliminary data.</text>
</comment>
<dbReference type="InterPro" id="IPR044034">
    <property type="entry name" value="NAC-like_UBA"/>
</dbReference>
<dbReference type="AlphaFoldDB" id="A0A835Z499"/>
<protein>
    <recommendedName>
        <fullName evidence="2">Nascent polypeptide-associated complex subunit alpha-like UBA domain-containing protein</fullName>
    </recommendedName>
</protein>
<reference evidence="3" key="1">
    <citation type="submission" date="2021-02" db="EMBL/GenBank/DDBJ databases">
        <title>First Annotated Genome of the Yellow-green Alga Tribonema minus.</title>
        <authorList>
            <person name="Mahan K.M."/>
        </authorList>
    </citation>
    <scope>NUCLEOTIDE SEQUENCE</scope>
    <source>
        <strain evidence="3">UTEX B ZZ1240</strain>
    </source>
</reference>
<dbReference type="Proteomes" id="UP000664859">
    <property type="component" value="Unassembled WGS sequence"/>
</dbReference>
<feature type="region of interest" description="Disordered" evidence="1">
    <location>
        <begin position="1"/>
        <end position="27"/>
    </location>
</feature>
<evidence type="ECO:0000313" key="3">
    <source>
        <dbReference type="EMBL" id="KAG5185407.1"/>
    </source>
</evidence>
<proteinExistence type="predicted"/>
<dbReference type="CDD" id="cd14361">
    <property type="entry name" value="UBA_HYPK"/>
    <property type="match status" value="1"/>
</dbReference>
<evidence type="ECO:0000256" key="1">
    <source>
        <dbReference type="SAM" id="MobiDB-lite"/>
    </source>
</evidence>
<evidence type="ECO:0000313" key="4">
    <source>
        <dbReference type="Proteomes" id="UP000664859"/>
    </source>
</evidence>
<dbReference type="Pfam" id="PF19026">
    <property type="entry name" value="UBA_HYPK"/>
    <property type="match status" value="1"/>
</dbReference>
<sequence>MDANKEQASLDNLEKATELGEDSGVDAAQTQSALSALGTARDAGKPKSIVKINAADVKYIMEELDTTKEETEAALHACAGDVTKAVKQLLH</sequence>
<organism evidence="3 4">
    <name type="scientific">Tribonema minus</name>
    <dbReference type="NCBI Taxonomy" id="303371"/>
    <lineage>
        <taxon>Eukaryota</taxon>
        <taxon>Sar</taxon>
        <taxon>Stramenopiles</taxon>
        <taxon>Ochrophyta</taxon>
        <taxon>PX clade</taxon>
        <taxon>Xanthophyceae</taxon>
        <taxon>Tribonematales</taxon>
        <taxon>Tribonemataceae</taxon>
        <taxon>Tribonema</taxon>
    </lineage>
</organism>
<dbReference type="InterPro" id="IPR009060">
    <property type="entry name" value="UBA-like_sf"/>
</dbReference>
<name>A0A835Z499_9STRA</name>
<dbReference type="SUPFAM" id="SSF46934">
    <property type="entry name" value="UBA-like"/>
    <property type="match status" value="1"/>
</dbReference>
<evidence type="ECO:0000259" key="2">
    <source>
        <dbReference type="Pfam" id="PF19026"/>
    </source>
</evidence>
<keyword evidence="4" id="KW-1185">Reference proteome</keyword>
<feature type="domain" description="Nascent polypeptide-associated complex subunit alpha-like UBA" evidence="2">
    <location>
        <begin position="50"/>
        <end position="90"/>
    </location>
</feature>
<accession>A0A835Z499</accession>
<dbReference type="InterPro" id="IPR038922">
    <property type="entry name" value="HYPK_UBA"/>
</dbReference>
<gene>
    <name evidence="3" type="ORF">JKP88DRAFT_236920</name>
</gene>
<dbReference type="OrthoDB" id="285219at2759"/>